<dbReference type="PANTHER" id="PTHR30448">
    <property type="entry name" value="RNASE ADAPTER PROTEIN RAPZ"/>
    <property type="match status" value="1"/>
</dbReference>
<dbReference type="PANTHER" id="PTHR30448:SF0">
    <property type="entry name" value="RNASE ADAPTER PROTEIN RAPZ"/>
    <property type="match status" value="1"/>
</dbReference>
<dbReference type="GO" id="GO:0005524">
    <property type="term" value="F:ATP binding"/>
    <property type="evidence" value="ECO:0007669"/>
    <property type="project" value="UniProtKB-UniRule"/>
</dbReference>
<dbReference type="InterPro" id="IPR053930">
    <property type="entry name" value="RapZ-like_N"/>
</dbReference>
<reference evidence="7 8" key="1">
    <citation type="submission" date="2019-08" db="EMBL/GenBank/DDBJ databases">
        <title>In-depth cultivation of the pig gut microbiome towards novel bacterial diversity and tailored functional studies.</title>
        <authorList>
            <person name="Wylensek D."/>
            <person name="Hitch T.C.A."/>
            <person name="Clavel T."/>
        </authorList>
    </citation>
    <scope>NUCLEOTIDE SEQUENCE [LARGE SCALE GENOMIC DNA]</scope>
    <source>
        <strain evidence="8">WCA-380-WT-3B3</strain>
    </source>
</reference>
<gene>
    <name evidence="7" type="primary">rapZ</name>
    <name evidence="7" type="ORF">FYJ78_11875</name>
</gene>
<comment type="caution">
    <text evidence="7">The sequence shown here is derived from an EMBL/GenBank/DDBJ whole genome shotgun (WGS) entry which is preliminary data.</text>
</comment>
<feature type="binding site" evidence="4">
    <location>
        <begin position="25"/>
        <end position="32"/>
    </location>
    <ligand>
        <name>ATP</name>
        <dbReference type="ChEBI" id="CHEBI:30616"/>
    </ligand>
</feature>
<keyword evidence="2 4" id="KW-0067">ATP-binding</keyword>
<sequence length="311" mass="35650">MLEKIQDGQKTGQKEDKFRLVIVTGMSGGGKTQACRYMEDLGYFVVDNLPPVFIPKFVELCKHAGGHVGKVVLVVDTRSREFFDTFVHILEDMNRDDVPYEMLFMDASDPVIIRRYKETRRRHPMAPSSRISEGIARERERLAPVRAKATYIIDTSELRKADLRDKIHRIFGTGEGEQMNINVLSFGFKFGMPLDADMVLDVRFLPNPFYIESMRHKSGAVPEVADYIAQWPVTQEFLRHLDGMIDFLVPQYIKEGKSQLVIAVGCTGGMHRSVFIAKHIFDRLGAKGYPAKLEHRDLMKNDVREHVREEC</sequence>
<evidence type="ECO:0000256" key="1">
    <source>
        <dbReference type="ARBA" id="ARBA00022741"/>
    </source>
</evidence>
<keyword evidence="3 4" id="KW-0342">GTP-binding</keyword>
<protein>
    <submittedName>
        <fullName evidence="7">RNase adapter RapZ</fullName>
    </submittedName>
</protein>
<evidence type="ECO:0000256" key="2">
    <source>
        <dbReference type="ARBA" id="ARBA00022840"/>
    </source>
</evidence>
<accession>A0A6I2UUG8</accession>
<evidence type="ECO:0000259" key="5">
    <source>
        <dbReference type="Pfam" id="PF03668"/>
    </source>
</evidence>
<evidence type="ECO:0000313" key="8">
    <source>
        <dbReference type="Proteomes" id="UP000430222"/>
    </source>
</evidence>
<dbReference type="RefSeq" id="WP_154621615.1">
    <property type="nucleotide sequence ID" value="NZ_CBCTNG010000019.1"/>
</dbReference>
<dbReference type="PIRSF" id="PIRSF005052">
    <property type="entry name" value="P-loopkin"/>
    <property type="match status" value="1"/>
</dbReference>
<dbReference type="InterPro" id="IPR053931">
    <property type="entry name" value="RapZ_C"/>
</dbReference>
<feature type="binding site" evidence="4">
    <location>
        <begin position="76"/>
        <end position="79"/>
    </location>
    <ligand>
        <name>GTP</name>
        <dbReference type="ChEBI" id="CHEBI:37565"/>
    </ligand>
</feature>
<dbReference type="Proteomes" id="UP000430222">
    <property type="component" value="Unassembled WGS sequence"/>
</dbReference>
<organism evidence="7 8">
    <name type="scientific">Selenomonas montiformis</name>
    <dbReference type="NCBI Taxonomy" id="2652285"/>
    <lineage>
        <taxon>Bacteria</taxon>
        <taxon>Bacillati</taxon>
        <taxon>Bacillota</taxon>
        <taxon>Negativicutes</taxon>
        <taxon>Selenomonadales</taxon>
        <taxon>Selenomonadaceae</taxon>
        <taxon>Selenomonas</taxon>
    </lineage>
</organism>
<dbReference type="NCBIfam" id="NF003828">
    <property type="entry name" value="PRK05416.1"/>
    <property type="match status" value="1"/>
</dbReference>
<feature type="domain" description="RapZ-like N-terminal" evidence="5">
    <location>
        <begin position="19"/>
        <end position="173"/>
    </location>
</feature>
<evidence type="ECO:0000256" key="3">
    <source>
        <dbReference type="ARBA" id="ARBA00023134"/>
    </source>
</evidence>
<evidence type="ECO:0000256" key="4">
    <source>
        <dbReference type="HAMAP-Rule" id="MF_00636"/>
    </source>
</evidence>
<dbReference type="InterPro" id="IPR027417">
    <property type="entry name" value="P-loop_NTPase"/>
</dbReference>
<proteinExistence type="inferred from homology"/>
<dbReference type="Pfam" id="PF22740">
    <property type="entry name" value="PapZ_C"/>
    <property type="match status" value="1"/>
</dbReference>
<keyword evidence="1 4" id="KW-0547">Nucleotide-binding</keyword>
<dbReference type="GO" id="GO:0005525">
    <property type="term" value="F:GTP binding"/>
    <property type="evidence" value="ECO:0007669"/>
    <property type="project" value="UniProtKB-UniRule"/>
</dbReference>
<dbReference type="Pfam" id="PF03668">
    <property type="entry name" value="RapZ-like_N"/>
    <property type="match status" value="1"/>
</dbReference>
<feature type="domain" description="RapZ C-terminal" evidence="6">
    <location>
        <begin position="179"/>
        <end position="298"/>
    </location>
</feature>
<dbReference type="InterPro" id="IPR005337">
    <property type="entry name" value="RapZ-like"/>
</dbReference>
<dbReference type="HAMAP" id="MF_00636">
    <property type="entry name" value="RapZ_like"/>
    <property type="match status" value="1"/>
</dbReference>
<dbReference type="EMBL" id="VUNL01000017">
    <property type="protein sequence ID" value="MSV25848.1"/>
    <property type="molecule type" value="Genomic_DNA"/>
</dbReference>
<name>A0A6I2UUG8_9FIRM</name>
<keyword evidence="8" id="KW-1185">Reference proteome</keyword>
<dbReference type="AlphaFoldDB" id="A0A6I2UUG8"/>
<evidence type="ECO:0000313" key="7">
    <source>
        <dbReference type="EMBL" id="MSV25848.1"/>
    </source>
</evidence>
<dbReference type="SUPFAM" id="SSF52540">
    <property type="entry name" value="P-loop containing nucleoside triphosphate hydrolases"/>
    <property type="match status" value="1"/>
</dbReference>
<evidence type="ECO:0000259" key="6">
    <source>
        <dbReference type="Pfam" id="PF22740"/>
    </source>
</evidence>